<dbReference type="Gene3D" id="3.30.70.100">
    <property type="match status" value="1"/>
</dbReference>
<dbReference type="RefSeq" id="WP_070732035.1">
    <property type="nucleotide sequence ID" value="NZ_MDZC01000014.1"/>
</dbReference>
<dbReference type="AlphaFoldDB" id="A0A1G1TCR8"/>
<evidence type="ECO:0000313" key="3">
    <source>
        <dbReference type="Proteomes" id="UP000177791"/>
    </source>
</evidence>
<dbReference type="Pfam" id="PF04940">
    <property type="entry name" value="BLUF"/>
    <property type="match status" value="1"/>
</dbReference>
<feature type="domain" description="BLUF" evidence="1">
    <location>
        <begin position="59"/>
        <end position="150"/>
    </location>
</feature>
<dbReference type="Proteomes" id="UP000177791">
    <property type="component" value="Unassembled WGS sequence"/>
</dbReference>
<dbReference type="STRING" id="1908236.BEN48_08595"/>
<dbReference type="SMART" id="SM01034">
    <property type="entry name" value="BLUF"/>
    <property type="match status" value="1"/>
</dbReference>
<evidence type="ECO:0000259" key="1">
    <source>
        <dbReference type="PROSITE" id="PS50925"/>
    </source>
</evidence>
<dbReference type="InterPro" id="IPR036046">
    <property type="entry name" value="Acylphosphatase-like_dom_sf"/>
</dbReference>
<sequence length="199" mass="22021">MPTPLLTSIAQRRRAVAFAVALTSGTPLAPQRYERDLLALFEAGVLDLDEVSELLDQSIYQIFYHSRATQPPSEQELRALLEQSERRNARHRITGLLLYSAGRYVQVLEGAQHEVEALYTRIRCDPRHQQVVTVSEGPSPKRLFADWNMGFGSVAAPEVDRVLDAVLAPHPPTGLRVENAHLQVLLEAFAPGAATTVCS</sequence>
<organism evidence="2 3">
    <name type="scientific">Hymenobacter glacialis</name>
    <dbReference type="NCBI Taxonomy" id="1908236"/>
    <lineage>
        <taxon>Bacteria</taxon>
        <taxon>Pseudomonadati</taxon>
        <taxon>Bacteroidota</taxon>
        <taxon>Cytophagia</taxon>
        <taxon>Cytophagales</taxon>
        <taxon>Hymenobacteraceae</taxon>
        <taxon>Hymenobacter</taxon>
    </lineage>
</organism>
<dbReference type="SUPFAM" id="SSF54975">
    <property type="entry name" value="Acylphosphatase/BLUF domain-like"/>
    <property type="match status" value="1"/>
</dbReference>
<dbReference type="EMBL" id="MDZC01000014">
    <property type="protein sequence ID" value="OGX88672.1"/>
    <property type="molecule type" value="Genomic_DNA"/>
</dbReference>
<gene>
    <name evidence="2" type="ORF">BEN48_08595</name>
</gene>
<proteinExistence type="predicted"/>
<name>A0A1G1TCR8_9BACT</name>
<reference evidence="2 3" key="1">
    <citation type="submission" date="2016-08" db="EMBL/GenBank/DDBJ databases">
        <title>Hymenobacter coccineus sp. nov., Hymenobacter lapidarius sp. nov. and Hymenobacter glacialis sp. nov., isolated from Antarctic soil.</title>
        <authorList>
            <person name="Sedlacek I."/>
            <person name="Kralova S."/>
            <person name="Kyrova K."/>
            <person name="Maslanova I."/>
            <person name="Stankova E."/>
            <person name="Vrbovska V."/>
            <person name="Nemec M."/>
            <person name="Bartak M."/>
            <person name="Svec P."/>
            <person name="Busse H.-J."/>
            <person name="Pantucek R."/>
        </authorList>
    </citation>
    <scope>NUCLEOTIDE SEQUENCE [LARGE SCALE GENOMIC DNA]</scope>
    <source>
        <strain evidence="2 3">CCM 8648</strain>
    </source>
</reference>
<dbReference type="GO" id="GO:0071949">
    <property type="term" value="F:FAD binding"/>
    <property type="evidence" value="ECO:0007669"/>
    <property type="project" value="InterPro"/>
</dbReference>
<evidence type="ECO:0000313" key="2">
    <source>
        <dbReference type="EMBL" id="OGX88672.1"/>
    </source>
</evidence>
<comment type="caution">
    <text evidence="2">The sequence shown here is derived from an EMBL/GenBank/DDBJ whole genome shotgun (WGS) entry which is preliminary data.</text>
</comment>
<dbReference type="InterPro" id="IPR007024">
    <property type="entry name" value="BLUF_domain"/>
</dbReference>
<dbReference type="GO" id="GO:0009882">
    <property type="term" value="F:blue light photoreceptor activity"/>
    <property type="evidence" value="ECO:0007669"/>
    <property type="project" value="InterPro"/>
</dbReference>
<accession>A0A1G1TCR8</accession>
<dbReference type="OrthoDB" id="1122028at2"/>
<protein>
    <recommendedName>
        <fullName evidence="1">BLUF domain-containing protein</fullName>
    </recommendedName>
</protein>
<dbReference type="PROSITE" id="PS50925">
    <property type="entry name" value="BLUF"/>
    <property type="match status" value="1"/>
</dbReference>
<keyword evidence="3" id="KW-1185">Reference proteome</keyword>